<dbReference type="AlphaFoldDB" id="M0MCS8"/>
<evidence type="ECO:0000313" key="1">
    <source>
        <dbReference type="EMBL" id="EMA43562.1"/>
    </source>
</evidence>
<evidence type="ECO:0000313" key="2">
    <source>
        <dbReference type="Proteomes" id="UP000011669"/>
    </source>
</evidence>
<keyword evidence="2" id="KW-1185">Reference proteome</keyword>
<name>M0MCS8_9EURY</name>
<protein>
    <submittedName>
        <fullName evidence="1">Uncharacterized protein</fullName>
    </submittedName>
</protein>
<dbReference type="Proteomes" id="UP000011669">
    <property type="component" value="Unassembled WGS sequence"/>
</dbReference>
<gene>
    <name evidence="1" type="ORF">C449_13422</name>
</gene>
<organism evidence="1 2">
    <name type="scientific">Halococcus saccharolyticus DSM 5350</name>
    <dbReference type="NCBI Taxonomy" id="1227455"/>
    <lineage>
        <taxon>Archaea</taxon>
        <taxon>Methanobacteriati</taxon>
        <taxon>Methanobacteriota</taxon>
        <taxon>Stenosarchaea group</taxon>
        <taxon>Halobacteria</taxon>
        <taxon>Halobacteriales</taxon>
        <taxon>Halococcaceae</taxon>
        <taxon>Halococcus</taxon>
    </lineage>
</organism>
<dbReference type="STRING" id="1227455.C449_13422"/>
<dbReference type="RefSeq" id="WP_006078543.1">
    <property type="nucleotide sequence ID" value="NZ_AOMD01000029.1"/>
</dbReference>
<dbReference type="EMBL" id="AOMD01000029">
    <property type="protein sequence ID" value="EMA43562.1"/>
    <property type="molecule type" value="Genomic_DNA"/>
</dbReference>
<reference evidence="1 2" key="1">
    <citation type="journal article" date="2014" name="PLoS Genet.">
        <title>Phylogenetically driven sequencing of extremely halophilic archaea reveals strategies for static and dynamic osmo-response.</title>
        <authorList>
            <person name="Becker E.A."/>
            <person name="Seitzer P.M."/>
            <person name="Tritt A."/>
            <person name="Larsen D."/>
            <person name="Krusor M."/>
            <person name="Yao A.I."/>
            <person name="Wu D."/>
            <person name="Madern D."/>
            <person name="Eisen J.A."/>
            <person name="Darling A.E."/>
            <person name="Facciotti M.T."/>
        </authorList>
    </citation>
    <scope>NUCLEOTIDE SEQUENCE [LARGE SCALE GENOMIC DNA]</scope>
    <source>
        <strain evidence="1 2">DSM 5350</strain>
    </source>
</reference>
<sequence>METNSNLVTTSGAVQAWRDDRENMTDAELSGLTREGVILRDLNAGVFLRVIDAPAESGPESERSVTFEDDNGKHATYQLDHLRSYLTRGTVEPVPREVIENAEQIVHDVARHELTQLDTLSRDSAYNVTEHTETYADARNALLLDGIDGIEEDADA</sequence>
<accession>M0MCS8</accession>
<dbReference type="OrthoDB" id="379187at2157"/>
<comment type="caution">
    <text evidence="1">The sequence shown here is derived from an EMBL/GenBank/DDBJ whole genome shotgun (WGS) entry which is preliminary data.</text>
</comment>
<dbReference type="InParanoid" id="M0MCS8"/>
<dbReference type="PATRIC" id="fig|1227455.4.peg.2739"/>
<proteinExistence type="predicted"/>